<sequence length="85" mass="9339">MKSVSIAQARDSLTELLYEAEEGKPVQVTRRGKAVAVLLSEVEYERLKSSAAAADFAGWAQAWRSRLPAGFEGVIASELDRWAEL</sequence>
<reference evidence="3 4" key="1">
    <citation type="journal article" date="2012" name="J. Bacteriol.">
        <title>Genome Sequence of n-Alkane-Degrading Hydrocarboniphaga effusa Strain AP103T (ATCC BAA-332T).</title>
        <authorList>
            <person name="Chang H.K."/>
            <person name="Zylstra G.J."/>
            <person name="Chae J.C."/>
        </authorList>
    </citation>
    <scope>NUCLEOTIDE SEQUENCE [LARGE SCALE GENOMIC DNA]</scope>
    <source>
        <strain evidence="3 4">AP103</strain>
    </source>
</reference>
<dbReference type="InterPro" id="IPR006442">
    <property type="entry name" value="Antitoxin_Phd/YefM"/>
</dbReference>
<organism evidence="3 4">
    <name type="scientific">Hydrocarboniphaga effusa AP103</name>
    <dbReference type="NCBI Taxonomy" id="1172194"/>
    <lineage>
        <taxon>Bacteria</taxon>
        <taxon>Pseudomonadati</taxon>
        <taxon>Pseudomonadota</taxon>
        <taxon>Gammaproteobacteria</taxon>
        <taxon>Nevskiales</taxon>
        <taxon>Nevskiaceae</taxon>
        <taxon>Hydrocarboniphaga</taxon>
    </lineage>
</organism>
<dbReference type="Gene3D" id="3.40.1620.10">
    <property type="entry name" value="YefM-like domain"/>
    <property type="match status" value="1"/>
</dbReference>
<dbReference type="NCBIfam" id="TIGR01552">
    <property type="entry name" value="phd_fam"/>
    <property type="match status" value="1"/>
</dbReference>
<dbReference type="RefSeq" id="WP_007184626.1">
    <property type="nucleotide sequence ID" value="NZ_AKGD01000001.1"/>
</dbReference>
<comment type="function">
    <text evidence="2">Antitoxin component of a type II toxin-antitoxin (TA) system.</text>
</comment>
<gene>
    <name evidence="3" type="ORF">WQQ_16770</name>
</gene>
<evidence type="ECO:0000256" key="1">
    <source>
        <dbReference type="ARBA" id="ARBA00009981"/>
    </source>
</evidence>
<dbReference type="AlphaFoldDB" id="I8TCA5"/>
<dbReference type="InterPro" id="IPR036165">
    <property type="entry name" value="YefM-like_sf"/>
</dbReference>
<dbReference type="SUPFAM" id="SSF143120">
    <property type="entry name" value="YefM-like"/>
    <property type="match status" value="1"/>
</dbReference>
<keyword evidence="4" id="KW-1185">Reference proteome</keyword>
<dbReference type="Pfam" id="PF02604">
    <property type="entry name" value="PhdYeFM_antitox"/>
    <property type="match status" value="1"/>
</dbReference>
<dbReference type="OrthoDB" id="71688at2"/>
<dbReference type="Proteomes" id="UP000003704">
    <property type="component" value="Unassembled WGS sequence"/>
</dbReference>
<name>I8TCA5_9GAMM</name>
<protein>
    <recommendedName>
        <fullName evidence="2">Antitoxin</fullName>
    </recommendedName>
</protein>
<dbReference type="EMBL" id="AKGD01000001">
    <property type="protein sequence ID" value="EIT71540.1"/>
    <property type="molecule type" value="Genomic_DNA"/>
</dbReference>
<proteinExistence type="inferred from homology"/>
<evidence type="ECO:0000256" key="2">
    <source>
        <dbReference type="RuleBase" id="RU362080"/>
    </source>
</evidence>
<accession>I8TCA5</accession>
<comment type="caution">
    <text evidence="3">The sequence shown here is derived from an EMBL/GenBank/DDBJ whole genome shotgun (WGS) entry which is preliminary data.</text>
</comment>
<comment type="similarity">
    <text evidence="1 2">Belongs to the phD/YefM antitoxin family.</text>
</comment>
<evidence type="ECO:0000313" key="4">
    <source>
        <dbReference type="Proteomes" id="UP000003704"/>
    </source>
</evidence>
<dbReference type="STRING" id="1172194.WQQ_16770"/>
<evidence type="ECO:0000313" key="3">
    <source>
        <dbReference type="EMBL" id="EIT71540.1"/>
    </source>
</evidence>